<dbReference type="AlphaFoldDB" id="A0A450U1E0"/>
<protein>
    <submittedName>
        <fullName evidence="1">Predicted transposase YdaD</fullName>
    </submittedName>
</protein>
<proteinExistence type="predicted"/>
<organism evidence="1">
    <name type="scientific">Candidatus Kentrum sp. FW</name>
    <dbReference type="NCBI Taxonomy" id="2126338"/>
    <lineage>
        <taxon>Bacteria</taxon>
        <taxon>Pseudomonadati</taxon>
        <taxon>Pseudomonadota</taxon>
        <taxon>Gammaproteobacteria</taxon>
        <taxon>Candidatus Kentrum</taxon>
    </lineage>
</organism>
<dbReference type="PANTHER" id="PTHR34613:SF1">
    <property type="entry name" value="SLL6017 PROTEIN"/>
    <property type="match status" value="1"/>
</dbReference>
<dbReference type="EMBL" id="CAADFE010000102">
    <property type="protein sequence ID" value="VFJ76283.1"/>
    <property type="molecule type" value="Genomic_DNA"/>
</dbReference>
<evidence type="ECO:0000313" key="1">
    <source>
        <dbReference type="EMBL" id="VFJ76283.1"/>
    </source>
</evidence>
<reference evidence="1" key="1">
    <citation type="submission" date="2019-02" db="EMBL/GenBank/DDBJ databases">
        <authorList>
            <person name="Gruber-Vodicka R. H."/>
            <person name="Seah K. B. B."/>
        </authorList>
    </citation>
    <scope>NUCLEOTIDE SEQUENCE</scope>
    <source>
        <strain evidence="1">BECK_BZ131</strain>
    </source>
</reference>
<sequence>MAHKDIIGKETIRRLAVDLATHLLELPIEPGSLEVLPTEHLRIEDRRADLVVKLRERGRETFLLHIEIQNNNDATMAPRMMRYMTDILLAWPGLPLRQYLIYIGKEPLTMPNGIDCPDVRYRYGVVDMREVDCRRLLEKDTPDALVLAILCDFRDRDPQAVINHIYTRLQALLSDNPKRFREYVNMLHVLSVNRNLQKHIEEADKMLTRIDLERMPFYESIMARGMERGMEKGIERGMEKGIERGMEKGAAALLIRQLGYKFGPLPPVLKERIENARSEELALWERRVLSAKSLNEVFATS</sequence>
<dbReference type="PANTHER" id="PTHR34613">
    <property type="entry name" value="SLL0800 PROTEIN"/>
    <property type="match status" value="1"/>
</dbReference>
<accession>A0A450U1E0</accession>
<name>A0A450U1E0_9GAMM</name>
<gene>
    <name evidence="1" type="ORF">BECKFW1821C_GA0114237_11026</name>
</gene>